<reference evidence="1" key="1">
    <citation type="submission" date="2022-03" db="EMBL/GenBank/DDBJ databases">
        <authorList>
            <person name="Martin H S."/>
        </authorList>
    </citation>
    <scope>NUCLEOTIDE SEQUENCE</scope>
</reference>
<evidence type="ECO:0008006" key="3">
    <source>
        <dbReference type="Google" id="ProtNLM"/>
    </source>
</evidence>
<gene>
    <name evidence="1" type="ORF">IPOD504_LOCUS6674</name>
</gene>
<protein>
    <recommendedName>
        <fullName evidence="3">Ribosomal protein L32</fullName>
    </recommendedName>
</protein>
<name>A0ABN8IDA4_9NEOP</name>
<dbReference type="Proteomes" id="UP000837857">
    <property type="component" value="Chromosome 19"/>
</dbReference>
<accession>A0ABN8IDA4</accession>
<feature type="non-terminal residue" evidence="1">
    <location>
        <position position="91"/>
    </location>
</feature>
<dbReference type="EMBL" id="OW152831">
    <property type="protein sequence ID" value="CAH2049196.1"/>
    <property type="molecule type" value="Genomic_DNA"/>
</dbReference>
<keyword evidence="2" id="KW-1185">Reference proteome</keyword>
<proteinExistence type="predicted"/>
<organism evidence="1 2">
    <name type="scientific">Iphiclides podalirius</name>
    <name type="common">scarce swallowtail</name>
    <dbReference type="NCBI Taxonomy" id="110791"/>
    <lineage>
        <taxon>Eukaryota</taxon>
        <taxon>Metazoa</taxon>
        <taxon>Ecdysozoa</taxon>
        <taxon>Arthropoda</taxon>
        <taxon>Hexapoda</taxon>
        <taxon>Insecta</taxon>
        <taxon>Pterygota</taxon>
        <taxon>Neoptera</taxon>
        <taxon>Endopterygota</taxon>
        <taxon>Lepidoptera</taxon>
        <taxon>Glossata</taxon>
        <taxon>Ditrysia</taxon>
        <taxon>Papilionoidea</taxon>
        <taxon>Papilionidae</taxon>
        <taxon>Papilioninae</taxon>
        <taxon>Iphiclides</taxon>
    </lineage>
</organism>
<evidence type="ECO:0000313" key="1">
    <source>
        <dbReference type="EMBL" id="CAH2049196.1"/>
    </source>
</evidence>
<evidence type="ECO:0000313" key="2">
    <source>
        <dbReference type="Proteomes" id="UP000837857"/>
    </source>
</evidence>
<sequence>MFSPTQPRWHKSKRKKRSVISEAHNAHKNMTLPSAERHVSLPVFFTKKTRNHGIHGAVPAKGRAARATAETRALSVLTPPDVNSLNEVGEE</sequence>